<reference evidence="1 2" key="1">
    <citation type="journal article" date="2020" name="Biotechnol. Biofuels">
        <title>New insights from the biogas microbiome by comprehensive genome-resolved metagenomics of nearly 1600 species originating from multiple anaerobic digesters.</title>
        <authorList>
            <person name="Campanaro S."/>
            <person name="Treu L."/>
            <person name="Rodriguez-R L.M."/>
            <person name="Kovalovszki A."/>
            <person name="Ziels R.M."/>
            <person name="Maus I."/>
            <person name="Zhu X."/>
            <person name="Kougias P.G."/>
            <person name="Basile A."/>
            <person name="Luo G."/>
            <person name="Schluter A."/>
            <person name="Konstantinidis K.T."/>
            <person name="Angelidaki I."/>
        </authorList>
    </citation>
    <scope>NUCLEOTIDE SEQUENCE [LARGE SCALE GENOMIC DNA]</scope>
    <source>
        <strain evidence="1">AS06rmzACSIP_65</strain>
    </source>
</reference>
<sequence length="234" mass="25890">MAKKSGPNWMLLITIFIFLLSVGVVAYKLLESSSSVNCEFNGDEIKVGDSVGENNKKCVCTSEGLLVCEEGAISDTVSESTFLTENLSFSYKFQNTLVSETPSFSNVKTVDVSQSEKKLKVVIEREVWCSEDNEAPDQTAYYQIEDNSLQLFTLTAFEVGTYTKNCLVSNTFEFSNLDILVDENFKITYMGEDGSSNILNTCVYNGILYGGNDTFSSQKQGELCSCNNNSVECE</sequence>
<dbReference type="AlphaFoldDB" id="A0A847CZ21"/>
<dbReference type="Proteomes" id="UP000545876">
    <property type="component" value="Unassembled WGS sequence"/>
</dbReference>
<proteinExistence type="predicted"/>
<evidence type="ECO:0000313" key="2">
    <source>
        <dbReference type="Proteomes" id="UP000545876"/>
    </source>
</evidence>
<gene>
    <name evidence="1" type="ORF">GX656_02145</name>
</gene>
<organism evidence="1 2">
    <name type="scientific">Candidatus Dojkabacteria bacterium</name>
    <dbReference type="NCBI Taxonomy" id="2099670"/>
    <lineage>
        <taxon>Bacteria</taxon>
        <taxon>Candidatus Dojkabacteria</taxon>
    </lineage>
</organism>
<evidence type="ECO:0000313" key="1">
    <source>
        <dbReference type="EMBL" id="NLD25417.1"/>
    </source>
</evidence>
<protein>
    <submittedName>
        <fullName evidence="1">Uncharacterized protein</fullName>
    </submittedName>
</protein>
<name>A0A847CZ21_9BACT</name>
<comment type="caution">
    <text evidence="1">The sequence shown here is derived from an EMBL/GenBank/DDBJ whole genome shotgun (WGS) entry which is preliminary data.</text>
</comment>
<accession>A0A847CZ21</accession>
<dbReference type="EMBL" id="JAAZBX010000007">
    <property type="protein sequence ID" value="NLD25417.1"/>
    <property type="molecule type" value="Genomic_DNA"/>
</dbReference>